<dbReference type="GO" id="GO:0010181">
    <property type="term" value="F:FMN binding"/>
    <property type="evidence" value="ECO:0007669"/>
    <property type="project" value="UniProtKB-UniRule"/>
</dbReference>
<reference evidence="13 14" key="1">
    <citation type="journal article" date="2015" name="Genome Announc.">
        <title>Expanding the biotechnology potential of lactobacilli through comparative genomics of 213 strains and associated genera.</title>
        <authorList>
            <person name="Sun Z."/>
            <person name="Harris H.M."/>
            <person name="McCann A."/>
            <person name="Guo C."/>
            <person name="Argimon S."/>
            <person name="Zhang W."/>
            <person name="Yang X."/>
            <person name="Jeffery I.B."/>
            <person name="Cooney J.C."/>
            <person name="Kagawa T.F."/>
            <person name="Liu W."/>
            <person name="Song Y."/>
            <person name="Salvetti E."/>
            <person name="Wrobel A."/>
            <person name="Rasinkangas P."/>
            <person name="Parkhill J."/>
            <person name="Rea M.C."/>
            <person name="O'Sullivan O."/>
            <person name="Ritari J."/>
            <person name="Douillard F.P."/>
            <person name="Paul Ross R."/>
            <person name="Yang R."/>
            <person name="Briner A.E."/>
            <person name="Felis G.E."/>
            <person name="de Vos W.M."/>
            <person name="Barrangou R."/>
            <person name="Klaenhammer T.R."/>
            <person name="Caufield P.W."/>
            <person name="Cui Y."/>
            <person name="Zhang H."/>
            <person name="O'Toole P.W."/>
        </authorList>
    </citation>
    <scope>NUCLEOTIDE SEQUENCE [LARGE SCALE GENOMIC DNA]</scope>
    <source>
        <strain evidence="13 14">DSM 15707</strain>
    </source>
</reference>
<name>A0A0R1RKS0_9LACO</name>
<dbReference type="PANTHER" id="PTHR43665:SF1">
    <property type="entry name" value="ISOPENTENYL-DIPHOSPHATE DELTA-ISOMERASE"/>
    <property type="match status" value="1"/>
</dbReference>
<organism evidence="13 14">
    <name type="scientific">Paucilactobacillus oligofermentans DSM 15707 = LMG 22743</name>
    <dbReference type="NCBI Taxonomy" id="1423778"/>
    <lineage>
        <taxon>Bacteria</taxon>
        <taxon>Bacillati</taxon>
        <taxon>Bacillota</taxon>
        <taxon>Bacilli</taxon>
        <taxon>Lactobacillales</taxon>
        <taxon>Lactobacillaceae</taxon>
        <taxon>Paucilactobacillus</taxon>
    </lineage>
</organism>
<keyword evidence="8 11" id="KW-0414">Isoprene biosynthesis</keyword>
<proteinExistence type="inferred from homology"/>
<dbReference type="Proteomes" id="UP000051697">
    <property type="component" value="Unassembled WGS sequence"/>
</dbReference>
<dbReference type="InterPro" id="IPR000262">
    <property type="entry name" value="FMN-dep_DH"/>
</dbReference>
<feature type="domain" description="FMN-dependent dehydrogenase" evidence="12">
    <location>
        <begin position="153"/>
        <end position="324"/>
    </location>
</feature>
<evidence type="ECO:0000256" key="4">
    <source>
        <dbReference type="ARBA" id="ARBA00022643"/>
    </source>
</evidence>
<comment type="caution">
    <text evidence="11">Lacks conserved residue(s) required for the propagation of feature annotation.</text>
</comment>
<dbReference type="InterPro" id="IPR013785">
    <property type="entry name" value="Aldolase_TIM"/>
</dbReference>
<evidence type="ECO:0000256" key="1">
    <source>
        <dbReference type="ARBA" id="ARBA00001917"/>
    </source>
</evidence>
<feature type="binding site" evidence="11">
    <location>
        <begin position="67"/>
        <end position="69"/>
    </location>
    <ligand>
        <name>FMN</name>
        <dbReference type="ChEBI" id="CHEBI:58210"/>
    </ligand>
</feature>
<dbReference type="GO" id="GO:0000287">
    <property type="term" value="F:magnesium ion binding"/>
    <property type="evidence" value="ECO:0007669"/>
    <property type="project" value="UniProtKB-UniRule"/>
</dbReference>
<evidence type="ECO:0000256" key="5">
    <source>
        <dbReference type="ARBA" id="ARBA00022723"/>
    </source>
</evidence>
<comment type="subunit">
    <text evidence="10 11">Homooctamer. Dimer of tetramers.</text>
</comment>
<dbReference type="InterPro" id="IPR011179">
    <property type="entry name" value="IPdP_isomerase"/>
</dbReference>
<dbReference type="RefSeq" id="WP_057890594.1">
    <property type="nucleotide sequence ID" value="NZ_AZFE01000032.1"/>
</dbReference>
<evidence type="ECO:0000256" key="2">
    <source>
        <dbReference type="ARBA" id="ARBA00022490"/>
    </source>
</evidence>
<comment type="caution">
    <text evidence="13">The sequence shown here is derived from an EMBL/GenBank/DDBJ whole genome shotgun (WGS) entry which is preliminary data.</text>
</comment>
<feature type="binding site" evidence="11">
    <location>
        <position position="187"/>
    </location>
    <ligand>
        <name>FMN</name>
        <dbReference type="ChEBI" id="CHEBI:58210"/>
    </ligand>
</feature>
<feature type="binding site" evidence="11">
    <location>
        <position position="156"/>
    </location>
    <ligand>
        <name>substrate</name>
    </ligand>
</feature>
<dbReference type="EMBL" id="AZFE01000032">
    <property type="protein sequence ID" value="KRL54882.1"/>
    <property type="molecule type" value="Genomic_DNA"/>
</dbReference>
<keyword evidence="6 11" id="KW-0460">Magnesium</keyword>
<dbReference type="Gene3D" id="3.20.20.70">
    <property type="entry name" value="Aldolase class I"/>
    <property type="match status" value="1"/>
</dbReference>
<feature type="binding site" evidence="11">
    <location>
        <position position="212"/>
    </location>
    <ligand>
        <name>FMN</name>
        <dbReference type="ChEBI" id="CHEBI:58210"/>
    </ligand>
</feature>
<comment type="cofactor">
    <cofactor evidence="11">
        <name>Mg(2+)</name>
        <dbReference type="ChEBI" id="CHEBI:18420"/>
    </cofactor>
</comment>
<dbReference type="Pfam" id="PF01070">
    <property type="entry name" value="FMN_dh"/>
    <property type="match status" value="1"/>
</dbReference>
<dbReference type="OrthoDB" id="9795032at2"/>
<feature type="binding site" evidence="11">
    <location>
        <position position="97"/>
    </location>
    <ligand>
        <name>FMN</name>
        <dbReference type="ChEBI" id="CHEBI:58210"/>
    </ligand>
</feature>
<evidence type="ECO:0000256" key="9">
    <source>
        <dbReference type="ARBA" id="ARBA00023235"/>
    </source>
</evidence>
<dbReference type="EC" id="5.3.3.2" evidence="11"/>
<evidence type="ECO:0000256" key="3">
    <source>
        <dbReference type="ARBA" id="ARBA00022630"/>
    </source>
</evidence>
<dbReference type="PANTHER" id="PTHR43665">
    <property type="entry name" value="ISOPENTENYL-DIPHOSPHATE DELTA-ISOMERASE"/>
    <property type="match status" value="1"/>
</dbReference>
<dbReference type="HAMAP" id="MF_00354">
    <property type="entry name" value="Idi_2"/>
    <property type="match status" value="1"/>
</dbReference>
<keyword evidence="5 11" id="KW-0479">Metal-binding</keyword>
<keyword evidence="7 11" id="KW-0521">NADP</keyword>
<evidence type="ECO:0000256" key="8">
    <source>
        <dbReference type="ARBA" id="ARBA00023229"/>
    </source>
</evidence>
<keyword evidence="2 11" id="KW-0963">Cytoplasm</keyword>
<comment type="similarity">
    <text evidence="11">Belongs to the IPP isomerase type 2 family.</text>
</comment>
<evidence type="ECO:0000256" key="11">
    <source>
        <dbReference type="HAMAP-Rule" id="MF_00354"/>
    </source>
</evidence>
<evidence type="ECO:0000313" key="13">
    <source>
        <dbReference type="EMBL" id="KRL54882.1"/>
    </source>
</evidence>
<evidence type="ECO:0000313" key="14">
    <source>
        <dbReference type="Proteomes" id="UP000051697"/>
    </source>
</evidence>
<keyword evidence="14" id="KW-1185">Reference proteome</keyword>
<comment type="catalytic activity">
    <reaction evidence="11">
        <text>isopentenyl diphosphate = dimethylallyl diphosphate</text>
        <dbReference type="Rhea" id="RHEA:23284"/>
        <dbReference type="ChEBI" id="CHEBI:57623"/>
        <dbReference type="ChEBI" id="CHEBI:128769"/>
        <dbReference type="EC" id="5.3.3.2"/>
    </reaction>
</comment>
<protein>
    <recommendedName>
        <fullName evidence="11">Isopentenyl-diphosphate delta-isomerase</fullName>
        <shortName evidence="11">IPP isomerase</shortName>
        <ecNumber evidence="11">5.3.3.2</ecNumber>
    </recommendedName>
    <alternativeName>
        <fullName evidence="11">Isopentenyl diphosphate:dimethylallyl diphosphate isomerase</fullName>
    </alternativeName>
    <alternativeName>
        <fullName evidence="11">Isopentenyl pyrophosphate isomerase</fullName>
    </alternativeName>
    <alternativeName>
        <fullName evidence="11">Type 2 isopentenyl diphosphate isomerase</fullName>
        <shortName evidence="11">IDI-2</shortName>
    </alternativeName>
</protein>
<sequence length="344" mass="38196">MESIQSHRKDEHLSLAEKFYSAAHQDNPFDEIRIIHNSLPELGFDDISLKTKIDNNLLFEHPYYIEAITGGSNQATKINSQLAKLAAKHHLPMAVGSASVMLTDKSTEDSFSVVREQNPNGIIIANISANATVEQAKFVIDFMQANALEVHINTTQELVMPEGEREFYWLENIKQLIDALDIPVIVKEVGFGISHETVDQLQAIGVTNINVSGRGGTNFVEIENRRNHQNDFSYLTNWGQTTVESLLDNSNNSNINLLASGGISNPLDVIKCGILGANAVGVAGFFLHVLIKDGYDQLDQTLTNWDDELRKLLVLCGAKSFNDLIDMPYILSANLNNFVSQRQK</sequence>
<dbReference type="GO" id="GO:0004452">
    <property type="term" value="F:isopentenyl-diphosphate delta-isomerase activity"/>
    <property type="evidence" value="ECO:0007669"/>
    <property type="project" value="UniProtKB-UniRule"/>
</dbReference>
<dbReference type="CDD" id="cd02811">
    <property type="entry name" value="IDI-2_FMN"/>
    <property type="match status" value="1"/>
</dbReference>
<accession>A0A0R1RKS0</accession>
<keyword evidence="9 11" id="KW-0413">Isomerase</keyword>
<keyword evidence="3 11" id="KW-0285">Flavoprotein</keyword>
<dbReference type="GO" id="GO:0008299">
    <property type="term" value="P:isoprenoid biosynthetic process"/>
    <property type="evidence" value="ECO:0007669"/>
    <property type="project" value="UniProtKB-UniRule"/>
</dbReference>
<dbReference type="PATRIC" id="fig|1423778.4.peg.1722"/>
<dbReference type="KEGG" id="lol:LACOL_0895"/>
<dbReference type="NCBIfam" id="TIGR02151">
    <property type="entry name" value="IPP_isom_2"/>
    <property type="match status" value="1"/>
</dbReference>
<dbReference type="AlphaFoldDB" id="A0A0R1RKS0"/>
<comment type="cofactor">
    <cofactor evidence="11">
        <name>NADPH</name>
        <dbReference type="ChEBI" id="CHEBI:57783"/>
    </cofactor>
</comment>
<comment type="cofactor">
    <cofactor evidence="1 11">
        <name>FMN</name>
        <dbReference type="ChEBI" id="CHEBI:58210"/>
    </cofactor>
</comment>
<evidence type="ECO:0000256" key="10">
    <source>
        <dbReference type="ARBA" id="ARBA00025810"/>
    </source>
</evidence>
<keyword evidence="4 11" id="KW-0288">FMN</keyword>
<feature type="binding site" evidence="11">
    <location>
        <position position="157"/>
    </location>
    <ligand>
        <name>Mg(2+)</name>
        <dbReference type="ChEBI" id="CHEBI:18420"/>
    </ligand>
</feature>
<dbReference type="PIRSF" id="PIRSF003314">
    <property type="entry name" value="IPP_isomerase"/>
    <property type="match status" value="1"/>
</dbReference>
<feature type="binding site" evidence="11">
    <location>
        <position position="217"/>
    </location>
    <ligand>
        <name>FMN</name>
        <dbReference type="ChEBI" id="CHEBI:58210"/>
    </ligand>
</feature>
<evidence type="ECO:0000259" key="12">
    <source>
        <dbReference type="Pfam" id="PF01070"/>
    </source>
</evidence>
<evidence type="ECO:0000256" key="7">
    <source>
        <dbReference type="ARBA" id="ARBA00022857"/>
    </source>
</evidence>
<feature type="binding site" evidence="11">
    <location>
        <position position="126"/>
    </location>
    <ligand>
        <name>FMN</name>
        <dbReference type="ChEBI" id="CHEBI:58210"/>
    </ligand>
</feature>
<gene>
    <name evidence="11" type="primary">fni</name>
    <name evidence="13" type="ORF">FC70_GL001684</name>
</gene>
<comment type="subcellular location">
    <subcellularLocation>
        <location evidence="11">Cytoplasm</location>
    </subcellularLocation>
</comment>
<comment type="function">
    <text evidence="11">Involved in the biosynthesis of isoprenoids. Catalyzes the 1,3-allylic rearrangement of the homoallylic substrate isopentenyl (IPP) to its allylic isomer, dimethylallyl diphosphate (DMAPP).</text>
</comment>
<feature type="binding site" evidence="11">
    <location>
        <begin position="8"/>
        <end position="9"/>
    </location>
    <ligand>
        <name>substrate</name>
    </ligand>
</feature>
<feature type="binding site" evidence="11">
    <location>
        <begin position="283"/>
        <end position="284"/>
    </location>
    <ligand>
        <name>FMN</name>
        <dbReference type="ChEBI" id="CHEBI:58210"/>
    </ligand>
</feature>
<dbReference type="GO" id="GO:0070402">
    <property type="term" value="F:NADPH binding"/>
    <property type="evidence" value="ECO:0007669"/>
    <property type="project" value="UniProtKB-UniRule"/>
</dbReference>
<dbReference type="GO" id="GO:0016491">
    <property type="term" value="F:oxidoreductase activity"/>
    <property type="evidence" value="ECO:0007669"/>
    <property type="project" value="InterPro"/>
</dbReference>
<evidence type="ECO:0000256" key="6">
    <source>
        <dbReference type="ARBA" id="ARBA00022842"/>
    </source>
</evidence>
<dbReference type="STRING" id="1423778.FC70_GL001684"/>
<dbReference type="SUPFAM" id="SSF51395">
    <property type="entry name" value="FMN-linked oxidoreductases"/>
    <property type="match status" value="1"/>
</dbReference>
<dbReference type="GO" id="GO:0005737">
    <property type="term" value="C:cytoplasm"/>
    <property type="evidence" value="ECO:0007669"/>
    <property type="project" value="UniProtKB-SubCell"/>
</dbReference>